<organism evidence="9 10">
    <name type="scientific">Oceanispirochaeta crateris</name>
    <dbReference type="NCBI Taxonomy" id="2518645"/>
    <lineage>
        <taxon>Bacteria</taxon>
        <taxon>Pseudomonadati</taxon>
        <taxon>Spirochaetota</taxon>
        <taxon>Spirochaetia</taxon>
        <taxon>Spirochaetales</taxon>
        <taxon>Spirochaetaceae</taxon>
        <taxon>Oceanispirochaeta</taxon>
    </lineage>
</organism>
<feature type="transmembrane region" description="Helical" evidence="7">
    <location>
        <begin position="237"/>
        <end position="253"/>
    </location>
</feature>
<feature type="transmembrane region" description="Helical" evidence="7">
    <location>
        <begin position="167"/>
        <end position="190"/>
    </location>
</feature>
<feature type="transmembrane region" description="Helical" evidence="7">
    <location>
        <begin position="309"/>
        <end position="326"/>
    </location>
</feature>
<protein>
    <submittedName>
        <fullName evidence="9">TRAP transporter large permease</fullName>
    </submittedName>
</protein>
<dbReference type="PANTHER" id="PTHR33362:SF3">
    <property type="entry name" value="SIALIC ACID TRAP TRANSPORTER PERMEASE PROTEIN SIAT"/>
    <property type="match status" value="1"/>
</dbReference>
<feature type="transmembrane region" description="Helical" evidence="7">
    <location>
        <begin position="333"/>
        <end position="350"/>
    </location>
</feature>
<feature type="transmembrane region" description="Helical" evidence="7">
    <location>
        <begin position="397"/>
        <end position="417"/>
    </location>
</feature>
<keyword evidence="10" id="KW-1185">Reference proteome</keyword>
<evidence type="ECO:0000256" key="1">
    <source>
        <dbReference type="ARBA" id="ARBA00004429"/>
    </source>
</evidence>
<keyword evidence="2" id="KW-1003">Cell membrane</keyword>
<dbReference type="InterPro" id="IPR004681">
    <property type="entry name" value="TRAP_DctM"/>
</dbReference>
<keyword evidence="4 7" id="KW-0812">Transmembrane</keyword>
<evidence type="ECO:0000313" key="9">
    <source>
        <dbReference type="EMBL" id="QEN08159.1"/>
    </source>
</evidence>
<evidence type="ECO:0000256" key="6">
    <source>
        <dbReference type="ARBA" id="ARBA00023136"/>
    </source>
</evidence>
<evidence type="ECO:0000256" key="4">
    <source>
        <dbReference type="ARBA" id="ARBA00022692"/>
    </source>
</evidence>
<sequence length="426" mass="45467">MWVVICFLVMIAIGVPVGYSMILTAFIFVKITGAVTMSFVPTAMISGVSSYTMLAIPFFMLVGELMNNSGITKRIFSFADASVGHITGGLGHVNVLSSMIFSGMSGAAVADVAGLGAIEIKAMKDQGFDAEFAVGITAASSIIGPIIPPSSPMVLFGIAAGISIGGLFMGGITVGVIMGLLMMLTVFLIARKRNYPKHERYPLNTRFRSFIVALPALLAPVILIGGIFSGYFTPTEAASVAAFYSLLIGIFVYKDFKIKNLPKVLLASIENLGMVMLLMASGKLFAWVLGMEKIAELAASGIFTLTNNPYVILLLMNLILLFMGTFMETNASIFILTPILLPIANSIGIHPIQFGVIFIFSLMIGLLTPPMAICLFLTSKIGGISFNSAFKAVKPYYIGLLIVLALINIFPEITLFVPKLLLGSSF</sequence>
<proteinExistence type="predicted"/>
<evidence type="ECO:0000313" key="10">
    <source>
        <dbReference type="Proteomes" id="UP000324209"/>
    </source>
</evidence>
<gene>
    <name evidence="9" type="ORF">EXM22_09225</name>
</gene>
<evidence type="ECO:0000256" key="5">
    <source>
        <dbReference type="ARBA" id="ARBA00022989"/>
    </source>
</evidence>
<comment type="subcellular location">
    <subcellularLocation>
        <location evidence="1">Cell inner membrane</location>
        <topology evidence="1">Multi-pass membrane protein</topology>
    </subcellularLocation>
</comment>
<evidence type="ECO:0000256" key="3">
    <source>
        <dbReference type="ARBA" id="ARBA00022519"/>
    </source>
</evidence>
<dbReference type="Proteomes" id="UP000324209">
    <property type="component" value="Chromosome"/>
</dbReference>
<dbReference type="PANTHER" id="PTHR33362">
    <property type="entry name" value="SIALIC ACID TRAP TRANSPORTER PERMEASE PROTEIN SIAT-RELATED"/>
    <property type="match status" value="1"/>
</dbReference>
<dbReference type="KEGG" id="ock:EXM22_09225"/>
<dbReference type="GO" id="GO:0022857">
    <property type="term" value="F:transmembrane transporter activity"/>
    <property type="evidence" value="ECO:0007669"/>
    <property type="project" value="TreeGrafter"/>
</dbReference>
<dbReference type="AlphaFoldDB" id="A0A5C1QLR1"/>
<feature type="transmembrane region" description="Helical" evidence="7">
    <location>
        <begin position="130"/>
        <end position="147"/>
    </location>
</feature>
<dbReference type="Pfam" id="PF06808">
    <property type="entry name" value="DctM"/>
    <property type="match status" value="1"/>
</dbReference>
<evidence type="ECO:0000256" key="2">
    <source>
        <dbReference type="ARBA" id="ARBA00022475"/>
    </source>
</evidence>
<feature type="transmembrane region" description="Helical" evidence="7">
    <location>
        <begin position="356"/>
        <end position="377"/>
    </location>
</feature>
<keyword evidence="5 7" id="KW-1133">Transmembrane helix</keyword>
<keyword evidence="6 7" id="KW-0472">Membrane</keyword>
<feature type="domain" description="TRAP C4-dicarboxylate transport system permease DctM subunit" evidence="8">
    <location>
        <begin position="4"/>
        <end position="413"/>
    </location>
</feature>
<feature type="transmembrane region" description="Helical" evidence="7">
    <location>
        <begin position="210"/>
        <end position="231"/>
    </location>
</feature>
<dbReference type="PIRSF" id="PIRSF006066">
    <property type="entry name" value="HI0050"/>
    <property type="match status" value="1"/>
</dbReference>
<reference evidence="9 10" key="1">
    <citation type="submission" date="2019-02" db="EMBL/GenBank/DDBJ databases">
        <title>Complete Genome Sequence and Methylome Analysis of free living Spirochaetas.</title>
        <authorList>
            <person name="Fomenkov A."/>
            <person name="Dubinina G."/>
            <person name="Leshcheva N."/>
            <person name="Mikheeva N."/>
            <person name="Grabovich M."/>
            <person name="Vincze T."/>
            <person name="Roberts R.J."/>
        </authorList>
    </citation>
    <scope>NUCLEOTIDE SEQUENCE [LARGE SCALE GENOMIC DNA]</scope>
    <source>
        <strain evidence="9 10">K2</strain>
    </source>
</reference>
<feature type="transmembrane region" description="Helical" evidence="7">
    <location>
        <begin position="265"/>
        <end position="289"/>
    </location>
</feature>
<dbReference type="OrthoDB" id="370245at2"/>
<dbReference type="RefSeq" id="WP_149486239.1">
    <property type="nucleotide sequence ID" value="NZ_CP036150.1"/>
</dbReference>
<feature type="transmembrane region" description="Helical" evidence="7">
    <location>
        <begin position="7"/>
        <end position="31"/>
    </location>
</feature>
<dbReference type="EMBL" id="CP036150">
    <property type="protein sequence ID" value="QEN08159.1"/>
    <property type="molecule type" value="Genomic_DNA"/>
</dbReference>
<accession>A0A5C1QLR1</accession>
<dbReference type="GO" id="GO:0005886">
    <property type="term" value="C:plasma membrane"/>
    <property type="evidence" value="ECO:0007669"/>
    <property type="project" value="UniProtKB-SubCell"/>
</dbReference>
<evidence type="ECO:0000259" key="8">
    <source>
        <dbReference type="Pfam" id="PF06808"/>
    </source>
</evidence>
<evidence type="ECO:0000256" key="7">
    <source>
        <dbReference type="SAM" id="Phobius"/>
    </source>
</evidence>
<keyword evidence="3" id="KW-0997">Cell inner membrane</keyword>
<dbReference type="NCBIfam" id="TIGR00786">
    <property type="entry name" value="dctM"/>
    <property type="match status" value="1"/>
</dbReference>
<name>A0A5C1QLR1_9SPIO</name>
<dbReference type="InterPro" id="IPR010656">
    <property type="entry name" value="DctM"/>
</dbReference>
<feature type="transmembrane region" description="Helical" evidence="7">
    <location>
        <begin position="43"/>
        <end position="63"/>
    </location>
</feature>